<sequence>MLLYLLVVGAYAGCAAGRGAKCERRAAASPRQPGQHLVHLNIDGLGLEEEEEEEEKKEKRGDESNLCVMDQEGNGIIG</sequence>
<evidence type="ECO:0000256" key="1">
    <source>
        <dbReference type="SAM" id="MobiDB-lite"/>
    </source>
</evidence>
<evidence type="ECO:0000313" key="3">
    <source>
        <dbReference type="EMBL" id="TNN77227.1"/>
    </source>
</evidence>
<reference evidence="3 4" key="1">
    <citation type="submission" date="2019-03" db="EMBL/GenBank/DDBJ databases">
        <title>First draft genome of Liparis tanakae, snailfish: a comprehensive survey of snailfish specific genes.</title>
        <authorList>
            <person name="Kim W."/>
            <person name="Song I."/>
            <person name="Jeong J.-H."/>
            <person name="Kim D."/>
            <person name="Kim S."/>
            <person name="Ryu S."/>
            <person name="Song J.Y."/>
            <person name="Lee S.K."/>
        </authorList>
    </citation>
    <scope>NUCLEOTIDE SEQUENCE [LARGE SCALE GENOMIC DNA]</scope>
    <source>
        <tissue evidence="3">Muscle</tissue>
    </source>
</reference>
<name>A0A4Z2IHE8_9TELE</name>
<evidence type="ECO:0000313" key="4">
    <source>
        <dbReference type="Proteomes" id="UP000314294"/>
    </source>
</evidence>
<dbReference type="Proteomes" id="UP000314294">
    <property type="component" value="Unassembled WGS sequence"/>
</dbReference>
<evidence type="ECO:0000256" key="2">
    <source>
        <dbReference type="SAM" id="SignalP"/>
    </source>
</evidence>
<dbReference type="EMBL" id="SRLO01000085">
    <property type="protein sequence ID" value="TNN77227.1"/>
    <property type="molecule type" value="Genomic_DNA"/>
</dbReference>
<dbReference type="AlphaFoldDB" id="A0A4Z2IHE8"/>
<keyword evidence="4" id="KW-1185">Reference proteome</keyword>
<feature type="signal peptide" evidence="2">
    <location>
        <begin position="1"/>
        <end position="17"/>
    </location>
</feature>
<feature type="compositionally biased region" description="Acidic residues" evidence="1">
    <location>
        <begin position="46"/>
        <end position="55"/>
    </location>
</feature>
<organism evidence="3 4">
    <name type="scientific">Liparis tanakae</name>
    <name type="common">Tanaka's snailfish</name>
    <dbReference type="NCBI Taxonomy" id="230148"/>
    <lineage>
        <taxon>Eukaryota</taxon>
        <taxon>Metazoa</taxon>
        <taxon>Chordata</taxon>
        <taxon>Craniata</taxon>
        <taxon>Vertebrata</taxon>
        <taxon>Euteleostomi</taxon>
        <taxon>Actinopterygii</taxon>
        <taxon>Neopterygii</taxon>
        <taxon>Teleostei</taxon>
        <taxon>Neoteleostei</taxon>
        <taxon>Acanthomorphata</taxon>
        <taxon>Eupercaria</taxon>
        <taxon>Perciformes</taxon>
        <taxon>Cottioidei</taxon>
        <taxon>Cottales</taxon>
        <taxon>Liparidae</taxon>
        <taxon>Liparis</taxon>
    </lineage>
</organism>
<comment type="caution">
    <text evidence="3">The sequence shown here is derived from an EMBL/GenBank/DDBJ whole genome shotgun (WGS) entry which is preliminary data.</text>
</comment>
<gene>
    <name evidence="3" type="ORF">EYF80_012534</name>
</gene>
<feature type="chain" id="PRO_5021353787" evidence="2">
    <location>
        <begin position="18"/>
        <end position="78"/>
    </location>
</feature>
<proteinExistence type="predicted"/>
<protein>
    <submittedName>
        <fullName evidence="3">Uncharacterized protein</fullName>
    </submittedName>
</protein>
<accession>A0A4Z2IHE8</accession>
<keyword evidence="2" id="KW-0732">Signal</keyword>
<feature type="region of interest" description="Disordered" evidence="1">
    <location>
        <begin position="43"/>
        <end position="66"/>
    </location>
</feature>